<sequence>MLITLGGGIIALVRPIVTLTKAITELTVTCKNLDGQFAAMQNKNTESHRRIWEHNDEQDKMLNDHEARIKSIEHGERRNTHESE</sequence>
<comment type="caution">
    <text evidence="2">The sequence shown here is derived from an EMBL/GenBank/DDBJ whole genome shotgun (WGS) entry which is preliminary data.</text>
</comment>
<name>A0A9Q4I273_MEDGN</name>
<dbReference type="RefSeq" id="WP_268803498.1">
    <property type="nucleotide sequence ID" value="NZ_JAPRAY010000009.1"/>
</dbReference>
<proteinExistence type="predicted"/>
<evidence type="ECO:0000256" key="1">
    <source>
        <dbReference type="SAM" id="MobiDB-lite"/>
    </source>
</evidence>
<organism evidence="2 3">
    <name type="scientific">Mediterraneibacter gnavus</name>
    <name type="common">Ruminococcus gnavus</name>
    <dbReference type="NCBI Taxonomy" id="33038"/>
    <lineage>
        <taxon>Bacteria</taxon>
        <taxon>Bacillati</taxon>
        <taxon>Bacillota</taxon>
        <taxon>Clostridia</taxon>
        <taxon>Lachnospirales</taxon>
        <taxon>Lachnospiraceae</taxon>
        <taxon>Mediterraneibacter</taxon>
    </lineage>
</organism>
<reference evidence="2" key="1">
    <citation type="submission" date="2022-11" db="EMBL/GenBank/DDBJ databases">
        <title>Temperate bacteriophages infecting mucin-degrading bacterium Ruminococcus gnavus from the human gut.</title>
        <authorList>
            <person name="Buttimer C."/>
        </authorList>
    </citation>
    <scope>NUCLEOTIDE SEQUENCE</scope>
    <source>
        <strain evidence="2">CCUG 49994</strain>
    </source>
</reference>
<protein>
    <submittedName>
        <fullName evidence="2">Uncharacterized protein</fullName>
    </submittedName>
</protein>
<evidence type="ECO:0000313" key="3">
    <source>
        <dbReference type="Proteomes" id="UP001079535"/>
    </source>
</evidence>
<evidence type="ECO:0000313" key="2">
    <source>
        <dbReference type="EMBL" id="MCZ0667428.1"/>
    </source>
</evidence>
<feature type="region of interest" description="Disordered" evidence="1">
    <location>
        <begin position="54"/>
        <end position="84"/>
    </location>
</feature>
<dbReference type="EMBL" id="JAPRAY010000009">
    <property type="protein sequence ID" value="MCZ0667428.1"/>
    <property type="molecule type" value="Genomic_DNA"/>
</dbReference>
<accession>A0A9Q4I273</accession>
<gene>
    <name evidence="2" type="ORF">OZZ17_07710</name>
</gene>
<dbReference type="Proteomes" id="UP001079535">
    <property type="component" value="Unassembled WGS sequence"/>
</dbReference>
<dbReference type="AlphaFoldDB" id="A0A9Q4I273"/>